<keyword evidence="1" id="KW-1133">Transmembrane helix</keyword>
<name>A0AAV6IIB9_9ERIC</name>
<feature type="transmembrane region" description="Helical" evidence="1">
    <location>
        <begin position="100"/>
        <end position="120"/>
    </location>
</feature>
<dbReference type="PANTHER" id="PTHR33133">
    <property type="entry name" value="OS08G0107100 PROTEIN-RELATED"/>
    <property type="match status" value="1"/>
</dbReference>
<organism evidence="2 3">
    <name type="scientific">Rhododendron griersonianum</name>
    <dbReference type="NCBI Taxonomy" id="479676"/>
    <lineage>
        <taxon>Eukaryota</taxon>
        <taxon>Viridiplantae</taxon>
        <taxon>Streptophyta</taxon>
        <taxon>Embryophyta</taxon>
        <taxon>Tracheophyta</taxon>
        <taxon>Spermatophyta</taxon>
        <taxon>Magnoliopsida</taxon>
        <taxon>eudicotyledons</taxon>
        <taxon>Gunneridae</taxon>
        <taxon>Pentapetalae</taxon>
        <taxon>asterids</taxon>
        <taxon>Ericales</taxon>
        <taxon>Ericaceae</taxon>
        <taxon>Ericoideae</taxon>
        <taxon>Rhodoreae</taxon>
        <taxon>Rhododendron</taxon>
    </lineage>
</organism>
<keyword evidence="3" id="KW-1185">Reference proteome</keyword>
<dbReference type="Proteomes" id="UP000823749">
    <property type="component" value="Chromosome 10"/>
</dbReference>
<feature type="transmembrane region" description="Helical" evidence="1">
    <location>
        <begin position="35"/>
        <end position="57"/>
    </location>
</feature>
<evidence type="ECO:0000256" key="1">
    <source>
        <dbReference type="SAM" id="Phobius"/>
    </source>
</evidence>
<sequence>MEELTYVHVGSTGKIVRRSVFTFLQYYEYFTTTPVFLILPFSASILLSQSLSASFFAPLLNTHASLRSLFSTMGFSRSSQFLSLLNIINLSQTHFTSTFTLFFAFTSLLLGKLFIIQALIHQRPFFQVPFSSFTSLYKPLFLTQLCNSGLIIFINVNAFSLLFAAFNTLNSFGYTTNNPLPLIVSKAILYTILANVSVICNLALVVAGWGNCSGFAAIHKACCLLSWKRSSIIFSMILPINLGMLAVEGLFRYRVVRADHIIEWSGFSLAMEGVFIAYLYSLLIVLDTIASCLFFKSTKEDKQIDYAKGRYYFQIKIVKKEDQADNVPS</sequence>
<feature type="transmembrane region" description="Helical" evidence="1">
    <location>
        <begin position="273"/>
        <end position="295"/>
    </location>
</feature>
<accession>A0AAV6IIB9</accession>
<dbReference type="AlphaFoldDB" id="A0AAV6IIB9"/>
<keyword evidence="1" id="KW-0812">Transmembrane</keyword>
<proteinExistence type="predicted"/>
<reference evidence="2" key="1">
    <citation type="submission" date="2020-08" db="EMBL/GenBank/DDBJ databases">
        <title>Plant Genome Project.</title>
        <authorList>
            <person name="Zhang R.-G."/>
        </authorList>
    </citation>
    <scope>NUCLEOTIDE SEQUENCE</scope>
    <source>
        <strain evidence="2">WSP0</strain>
        <tissue evidence="2">Leaf</tissue>
    </source>
</reference>
<dbReference type="PANTHER" id="PTHR33133:SF19">
    <property type="entry name" value="BINDING-PROTEIN-DEPENDENT TRANSPORT SYSTEMS INNER MEMBRANE COMPONENT"/>
    <property type="match status" value="1"/>
</dbReference>
<gene>
    <name evidence="2" type="ORF">RHGRI_028485</name>
</gene>
<keyword evidence="1" id="KW-0472">Membrane</keyword>
<feature type="transmembrane region" description="Helical" evidence="1">
    <location>
        <begin position="187"/>
        <end position="210"/>
    </location>
</feature>
<feature type="transmembrane region" description="Helical" evidence="1">
    <location>
        <begin position="231"/>
        <end position="253"/>
    </location>
</feature>
<feature type="transmembrane region" description="Helical" evidence="1">
    <location>
        <begin position="141"/>
        <end position="167"/>
    </location>
</feature>
<evidence type="ECO:0000313" key="3">
    <source>
        <dbReference type="Proteomes" id="UP000823749"/>
    </source>
</evidence>
<protein>
    <recommendedName>
        <fullName evidence="4">Transmembrane protein</fullName>
    </recommendedName>
</protein>
<evidence type="ECO:0008006" key="4">
    <source>
        <dbReference type="Google" id="ProtNLM"/>
    </source>
</evidence>
<comment type="caution">
    <text evidence="2">The sequence shown here is derived from an EMBL/GenBank/DDBJ whole genome shotgun (WGS) entry which is preliminary data.</text>
</comment>
<dbReference type="EMBL" id="JACTNZ010000010">
    <property type="protein sequence ID" value="KAG5527585.1"/>
    <property type="molecule type" value="Genomic_DNA"/>
</dbReference>
<evidence type="ECO:0000313" key="2">
    <source>
        <dbReference type="EMBL" id="KAG5527585.1"/>
    </source>
</evidence>